<evidence type="ECO:0000313" key="10">
    <source>
        <dbReference type="EMBL" id="EKC35108.1"/>
    </source>
</evidence>
<dbReference type="PANTHER" id="PTHR21635">
    <property type="entry name" value="LEUCINE ZIPPER TRANSCRIPTION FACTOR LIKE"/>
    <property type="match status" value="1"/>
</dbReference>
<evidence type="ECO:0000256" key="1">
    <source>
        <dbReference type="ARBA" id="ARBA00004496"/>
    </source>
</evidence>
<feature type="region of interest" description="Disordered" evidence="9">
    <location>
        <begin position="221"/>
        <end position="242"/>
    </location>
</feature>
<feature type="coiled-coil region" evidence="8">
    <location>
        <begin position="155"/>
        <end position="182"/>
    </location>
</feature>
<reference evidence="10" key="1">
    <citation type="journal article" date="2012" name="Nature">
        <title>The oyster genome reveals stress adaptation and complexity of shell formation.</title>
        <authorList>
            <person name="Zhang G."/>
            <person name="Fang X."/>
            <person name="Guo X."/>
            <person name="Li L."/>
            <person name="Luo R."/>
            <person name="Xu F."/>
            <person name="Yang P."/>
            <person name="Zhang L."/>
            <person name="Wang X."/>
            <person name="Qi H."/>
            <person name="Xiong Z."/>
            <person name="Que H."/>
            <person name="Xie Y."/>
            <person name="Holland P.W."/>
            <person name="Paps J."/>
            <person name="Zhu Y."/>
            <person name="Wu F."/>
            <person name="Chen Y."/>
            <person name="Wang J."/>
            <person name="Peng C."/>
            <person name="Meng J."/>
            <person name="Yang L."/>
            <person name="Liu J."/>
            <person name="Wen B."/>
            <person name="Zhang N."/>
            <person name="Huang Z."/>
            <person name="Zhu Q."/>
            <person name="Feng Y."/>
            <person name="Mount A."/>
            <person name="Hedgecock D."/>
            <person name="Xu Z."/>
            <person name="Liu Y."/>
            <person name="Domazet-Loso T."/>
            <person name="Du Y."/>
            <person name="Sun X."/>
            <person name="Zhang S."/>
            <person name="Liu B."/>
            <person name="Cheng P."/>
            <person name="Jiang X."/>
            <person name="Li J."/>
            <person name="Fan D."/>
            <person name="Wang W."/>
            <person name="Fu W."/>
            <person name="Wang T."/>
            <person name="Wang B."/>
            <person name="Zhang J."/>
            <person name="Peng Z."/>
            <person name="Li Y."/>
            <person name="Li N."/>
            <person name="Wang J."/>
            <person name="Chen M."/>
            <person name="He Y."/>
            <person name="Tan F."/>
            <person name="Song X."/>
            <person name="Zheng Q."/>
            <person name="Huang R."/>
            <person name="Yang H."/>
            <person name="Du X."/>
            <person name="Chen L."/>
            <person name="Yang M."/>
            <person name="Gaffney P.M."/>
            <person name="Wang S."/>
            <person name="Luo L."/>
            <person name="She Z."/>
            <person name="Ming Y."/>
            <person name="Huang W."/>
            <person name="Zhang S."/>
            <person name="Huang B."/>
            <person name="Zhang Y."/>
            <person name="Qu T."/>
            <person name="Ni P."/>
            <person name="Miao G."/>
            <person name="Wang J."/>
            <person name="Wang Q."/>
            <person name="Steinberg C.E."/>
            <person name="Wang H."/>
            <person name="Li N."/>
            <person name="Qian L."/>
            <person name="Zhang G."/>
            <person name="Li Y."/>
            <person name="Yang H."/>
            <person name="Liu X."/>
            <person name="Wang J."/>
            <person name="Yin Y."/>
            <person name="Wang J."/>
        </authorList>
    </citation>
    <scope>NUCLEOTIDE SEQUENCE [LARGE SCALE GENOMIC DNA]</scope>
    <source>
        <strain evidence="10">05x7-T-G4-1.051#20</strain>
    </source>
</reference>
<comment type="subunit">
    <text evidence="7">Self-associates. Interacts with BBS9; the interaction mediates the association of LZTL1 with the BBsome complex and regulates BBSome ciliary trafficking.</text>
</comment>
<comment type="function">
    <text evidence="6">Regulates ciliary localization of the BBSome complex. Together with the BBSome complex, controls SMO ciliary trafficking and contributes to the sonic hedgehog (SHH) pathway regulation. May play a role in neurite outgrowth. May have tumor suppressor function.</text>
</comment>
<protein>
    <recommendedName>
        <fullName evidence="3">Leucine zipper transcription factor-like protein 1</fullName>
    </recommendedName>
</protein>
<dbReference type="EMBL" id="JH818676">
    <property type="protein sequence ID" value="EKC35108.1"/>
    <property type="molecule type" value="Genomic_DNA"/>
</dbReference>
<comment type="similarity">
    <text evidence="2">Belongs to the LZTFL1 family.</text>
</comment>
<evidence type="ECO:0000256" key="9">
    <source>
        <dbReference type="SAM" id="MobiDB-lite"/>
    </source>
</evidence>
<evidence type="ECO:0000256" key="5">
    <source>
        <dbReference type="ARBA" id="ARBA00023054"/>
    </source>
</evidence>
<dbReference type="HOGENOM" id="CLU_083519_0_0_1"/>
<keyword evidence="4" id="KW-0963">Cytoplasm</keyword>
<sequence length="304" mass="34577">MLVATFASKLGVNEHHQAQVVNYMRFSRYQRGQRLRAVEMCFEELKSSRLDETTYTIDEVTEMLDGLLSVVRGEVEGELDNTAYTNVLLLRQMFQQAEKWHLKLQADISELENRELIETIADFEEREFAGTTRDTDFNSVLRKMKLAPINESGGAALLHMKIEELEKENLKLSEQRIQLEKQVKSLGGSVAVSAAASSVAGGSNQNDGEVNDLRKKLASLESDLDSTKRSSANSSNSMEKDLVSTKHELLKIKEMLEMAEKELEKKVSQTNPFKNLKQMLVKKNDQLKELRKRLSKYEKVDDAE</sequence>
<comment type="subcellular location">
    <subcellularLocation>
        <location evidence="1">Cytoplasm</location>
    </subcellularLocation>
</comment>
<evidence type="ECO:0000256" key="3">
    <source>
        <dbReference type="ARBA" id="ARBA00018920"/>
    </source>
</evidence>
<dbReference type="InterPro" id="IPR026157">
    <property type="entry name" value="LZTFL1"/>
</dbReference>
<evidence type="ECO:0000256" key="4">
    <source>
        <dbReference type="ARBA" id="ARBA00022490"/>
    </source>
</evidence>
<evidence type="ECO:0000256" key="6">
    <source>
        <dbReference type="ARBA" id="ARBA00024898"/>
    </source>
</evidence>
<dbReference type="AlphaFoldDB" id="K1QMM4"/>
<name>K1QMM4_MAGGI</name>
<dbReference type="PANTHER" id="PTHR21635:SF0">
    <property type="entry name" value="LEUCINE ZIPPER TRANSCRIPTION FACTOR-LIKE PROTEIN 1"/>
    <property type="match status" value="1"/>
</dbReference>
<evidence type="ECO:0000256" key="8">
    <source>
        <dbReference type="SAM" id="Coils"/>
    </source>
</evidence>
<evidence type="ECO:0000256" key="2">
    <source>
        <dbReference type="ARBA" id="ARBA00008868"/>
    </source>
</evidence>
<dbReference type="InParanoid" id="K1QMM4"/>
<dbReference type="GO" id="GO:1903565">
    <property type="term" value="P:negative regulation of protein localization to cilium"/>
    <property type="evidence" value="ECO:0007669"/>
    <property type="project" value="TreeGrafter"/>
</dbReference>
<gene>
    <name evidence="10" type="ORF">CGI_10015125</name>
</gene>
<dbReference type="Pfam" id="PF15294">
    <property type="entry name" value="Leu_zip"/>
    <property type="match status" value="1"/>
</dbReference>
<keyword evidence="5 8" id="KW-0175">Coiled coil</keyword>
<dbReference type="GO" id="GO:0005737">
    <property type="term" value="C:cytoplasm"/>
    <property type="evidence" value="ECO:0007669"/>
    <property type="project" value="UniProtKB-SubCell"/>
</dbReference>
<evidence type="ECO:0000256" key="7">
    <source>
        <dbReference type="ARBA" id="ARBA00026004"/>
    </source>
</evidence>
<accession>K1QMM4</accession>
<organism evidence="10">
    <name type="scientific">Magallana gigas</name>
    <name type="common">Pacific oyster</name>
    <name type="synonym">Crassostrea gigas</name>
    <dbReference type="NCBI Taxonomy" id="29159"/>
    <lineage>
        <taxon>Eukaryota</taxon>
        <taxon>Metazoa</taxon>
        <taxon>Spiralia</taxon>
        <taxon>Lophotrochozoa</taxon>
        <taxon>Mollusca</taxon>
        <taxon>Bivalvia</taxon>
        <taxon>Autobranchia</taxon>
        <taxon>Pteriomorphia</taxon>
        <taxon>Ostreida</taxon>
        <taxon>Ostreoidea</taxon>
        <taxon>Ostreidae</taxon>
        <taxon>Magallana</taxon>
    </lineage>
</organism>
<proteinExistence type="inferred from homology"/>